<dbReference type="PANTHER" id="PTHR42852">
    <property type="entry name" value="THIOL:DISULFIDE INTERCHANGE PROTEIN DSBE"/>
    <property type="match status" value="1"/>
</dbReference>
<dbReference type="EMBL" id="AUZZ01011296">
    <property type="protein sequence ID" value="EQD26774.1"/>
    <property type="molecule type" value="Genomic_DNA"/>
</dbReference>
<gene>
    <name evidence="6" type="ORF">B2A_15514</name>
</gene>
<evidence type="ECO:0000256" key="4">
    <source>
        <dbReference type="ARBA" id="ARBA00023284"/>
    </source>
</evidence>
<reference evidence="6" key="1">
    <citation type="submission" date="2013-08" db="EMBL/GenBank/DDBJ databases">
        <authorList>
            <person name="Mendez C."/>
            <person name="Richter M."/>
            <person name="Ferrer M."/>
            <person name="Sanchez J."/>
        </authorList>
    </citation>
    <scope>NUCLEOTIDE SEQUENCE</scope>
</reference>
<protein>
    <submittedName>
        <fullName evidence="6">Thioredoxin</fullName>
    </submittedName>
</protein>
<dbReference type="Pfam" id="PF00578">
    <property type="entry name" value="AhpC-TSA"/>
    <property type="match status" value="1"/>
</dbReference>
<dbReference type="GO" id="GO:0016209">
    <property type="term" value="F:antioxidant activity"/>
    <property type="evidence" value="ECO:0007669"/>
    <property type="project" value="InterPro"/>
</dbReference>
<dbReference type="AlphaFoldDB" id="T0ZD94"/>
<organism evidence="6">
    <name type="scientific">mine drainage metagenome</name>
    <dbReference type="NCBI Taxonomy" id="410659"/>
    <lineage>
        <taxon>unclassified sequences</taxon>
        <taxon>metagenomes</taxon>
        <taxon>ecological metagenomes</taxon>
    </lineage>
</organism>
<dbReference type="GO" id="GO:0030313">
    <property type="term" value="C:cell envelope"/>
    <property type="evidence" value="ECO:0007669"/>
    <property type="project" value="UniProtKB-SubCell"/>
</dbReference>
<evidence type="ECO:0000259" key="5">
    <source>
        <dbReference type="PROSITE" id="PS51352"/>
    </source>
</evidence>
<dbReference type="InterPro" id="IPR050553">
    <property type="entry name" value="Thioredoxin_ResA/DsbE_sf"/>
</dbReference>
<dbReference type="InterPro" id="IPR036249">
    <property type="entry name" value="Thioredoxin-like_sf"/>
</dbReference>
<comment type="caution">
    <text evidence="6">The sequence shown here is derived from an EMBL/GenBank/DDBJ whole genome shotgun (WGS) entry which is preliminary data.</text>
</comment>
<dbReference type="InterPro" id="IPR000866">
    <property type="entry name" value="AhpC/TSA"/>
</dbReference>
<evidence type="ECO:0000256" key="3">
    <source>
        <dbReference type="ARBA" id="ARBA00023157"/>
    </source>
</evidence>
<accession>T0ZD94</accession>
<dbReference type="GO" id="GO:0017004">
    <property type="term" value="P:cytochrome complex assembly"/>
    <property type="evidence" value="ECO:0007669"/>
    <property type="project" value="UniProtKB-KW"/>
</dbReference>
<evidence type="ECO:0000313" key="6">
    <source>
        <dbReference type="EMBL" id="EQD26774.1"/>
    </source>
</evidence>
<evidence type="ECO:0000256" key="1">
    <source>
        <dbReference type="ARBA" id="ARBA00004196"/>
    </source>
</evidence>
<dbReference type="PANTHER" id="PTHR42852:SF6">
    <property type="entry name" value="THIOL:DISULFIDE INTERCHANGE PROTEIN DSBE"/>
    <property type="match status" value="1"/>
</dbReference>
<dbReference type="Gene3D" id="3.40.30.10">
    <property type="entry name" value="Glutaredoxin"/>
    <property type="match status" value="1"/>
</dbReference>
<dbReference type="CDD" id="cd02966">
    <property type="entry name" value="TlpA_like_family"/>
    <property type="match status" value="1"/>
</dbReference>
<comment type="subcellular location">
    <subcellularLocation>
        <location evidence="1">Cell envelope</location>
    </subcellularLocation>
</comment>
<dbReference type="GO" id="GO:0016491">
    <property type="term" value="F:oxidoreductase activity"/>
    <property type="evidence" value="ECO:0007669"/>
    <property type="project" value="InterPro"/>
</dbReference>
<dbReference type="InterPro" id="IPR013766">
    <property type="entry name" value="Thioredoxin_domain"/>
</dbReference>
<proteinExistence type="predicted"/>
<reference evidence="6" key="2">
    <citation type="journal article" date="2014" name="ISME J.">
        <title>Microbial stratification in low pH oxic and suboxic macroscopic growths along an acid mine drainage.</title>
        <authorList>
            <person name="Mendez-Garcia C."/>
            <person name="Mesa V."/>
            <person name="Sprenger R.R."/>
            <person name="Richter M."/>
            <person name="Diez M.S."/>
            <person name="Solano J."/>
            <person name="Bargiela R."/>
            <person name="Golyshina O.V."/>
            <person name="Manteca A."/>
            <person name="Ramos J.L."/>
            <person name="Gallego J.R."/>
            <person name="Llorente I."/>
            <person name="Martins Dos Santos V.A."/>
            <person name="Jensen O.N."/>
            <person name="Pelaez A.I."/>
            <person name="Sanchez J."/>
            <person name="Ferrer M."/>
        </authorList>
    </citation>
    <scope>NUCLEOTIDE SEQUENCE</scope>
</reference>
<keyword evidence="3" id="KW-1015">Disulfide bond</keyword>
<evidence type="ECO:0000256" key="2">
    <source>
        <dbReference type="ARBA" id="ARBA00022748"/>
    </source>
</evidence>
<feature type="domain" description="Thioredoxin" evidence="5">
    <location>
        <begin position="20"/>
        <end position="169"/>
    </location>
</feature>
<keyword evidence="4" id="KW-0676">Redox-active center</keyword>
<dbReference type="PROSITE" id="PS51352">
    <property type="entry name" value="THIOREDOXIN_2"/>
    <property type="match status" value="1"/>
</dbReference>
<sequence length="177" mass="19263">MKVRAMQSIPMKTLQSLALLAVLTVMPAWAAPPAAPLQLTLRTLDGGTFNLAAERGKWVILNQWATWCGPCLREMPEISAWVKTHAAHVAALGMAYDGITAQEFALFMRRHPVSYPVVLIDLESPPAAMPEPEDLPSTYLVAPDGRVVKHFVGPIDGAKLDAAIAAARTLHPQWPRP</sequence>
<name>T0ZD94_9ZZZZ</name>
<keyword evidence="2" id="KW-0201">Cytochrome c-type biogenesis</keyword>
<dbReference type="SUPFAM" id="SSF52833">
    <property type="entry name" value="Thioredoxin-like"/>
    <property type="match status" value="1"/>
</dbReference>